<dbReference type="RefSeq" id="WP_170151442.1">
    <property type="nucleotide sequence ID" value="NZ_QQBB01000003.1"/>
</dbReference>
<evidence type="ECO:0000313" key="3">
    <source>
        <dbReference type="Proteomes" id="UP000254925"/>
    </source>
</evidence>
<name>A0A370HNA5_9HYPH</name>
<protein>
    <submittedName>
        <fullName evidence="2">Uncharacterized protein DUF1236</fullName>
    </submittedName>
</protein>
<accession>A0A370HNA5</accession>
<dbReference type="EMBL" id="QQBB01000003">
    <property type="protein sequence ID" value="RDI60042.1"/>
    <property type="molecule type" value="Genomic_DNA"/>
</dbReference>
<keyword evidence="1" id="KW-0732">Signal</keyword>
<dbReference type="Pfam" id="PF06823">
    <property type="entry name" value="DUF1236"/>
    <property type="match status" value="1"/>
</dbReference>
<keyword evidence="3" id="KW-1185">Reference proteome</keyword>
<dbReference type="Proteomes" id="UP000254925">
    <property type="component" value="Unassembled WGS sequence"/>
</dbReference>
<comment type="caution">
    <text evidence="2">The sequence shown here is derived from an EMBL/GenBank/DDBJ whole genome shotgun (WGS) entry which is preliminary data.</text>
</comment>
<evidence type="ECO:0000256" key="1">
    <source>
        <dbReference type="SAM" id="SignalP"/>
    </source>
</evidence>
<feature type="chain" id="PRO_5016680557" evidence="1">
    <location>
        <begin position="19"/>
        <end position="120"/>
    </location>
</feature>
<gene>
    <name evidence="2" type="ORF">DES45_103301</name>
</gene>
<sequence length="120" mass="12656">MRTLYILAFAAFPLGAMATLSGTAPGPTKIEVASASSGTLSGAVSAVRKIASHIPTSGTQAWSDPPLTDQDDVRLAVGEVLPEGTVLYSVPRHESYRYAVVQGQRAIVDAASRQIVYIIR</sequence>
<dbReference type="InterPro" id="IPR009642">
    <property type="entry name" value="DUF1236"/>
</dbReference>
<feature type="signal peptide" evidence="1">
    <location>
        <begin position="1"/>
        <end position="18"/>
    </location>
</feature>
<proteinExistence type="predicted"/>
<evidence type="ECO:0000313" key="2">
    <source>
        <dbReference type="EMBL" id="RDI60042.1"/>
    </source>
</evidence>
<organism evidence="2 3">
    <name type="scientific">Microvirga subterranea</name>
    <dbReference type="NCBI Taxonomy" id="186651"/>
    <lineage>
        <taxon>Bacteria</taxon>
        <taxon>Pseudomonadati</taxon>
        <taxon>Pseudomonadota</taxon>
        <taxon>Alphaproteobacteria</taxon>
        <taxon>Hyphomicrobiales</taxon>
        <taxon>Methylobacteriaceae</taxon>
        <taxon>Microvirga</taxon>
    </lineage>
</organism>
<reference evidence="2 3" key="1">
    <citation type="submission" date="2018-07" db="EMBL/GenBank/DDBJ databases">
        <title>Genomic Encyclopedia of Type Strains, Phase IV (KMG-IV): sequencing the most valuable type-strain genomes for metagenomic binning, comparative biology and taxonomic classification.</title>
        <authorList>
            <person name="Goeker M."/>
        </authorList>
    </citation>
    <scope>NUCLEOTIDE SEQUENCE [LARGE SCALE GENOMIC DNA]</scope>
    <source>
        <strain evidence="2 3">DSM 14364</strain>
    </source>
</reference>
<dbReference type="AlphaFoldDB" id="A0A370HNA5"/>